<proteinExistence type="predicted"/>
<evidence type="ECO:0000313" key="1">
    <source>
        <dbReference type="EMBL" id="KAI5681800.1"/>
    </source>
</evidence>
<dbReference type="EMBL" id="CM044701">
    <property type="protein sequence ID" value="KAI5681800.1"/>
    <property type="molecule type" value="Genomic_DNA"/>
</dbReference>
<comment type="caution">
    <text evidence="1">The sequence shown here is derived from an EMBL/GenBank/DDBJ whole genome shotgun (WGS) entry which is preliminary data.</text>
</comment>
<evidence type="ECO:0000313" key="2">
    <source>
        <dbReference type="Proteomes" id="UP001060085"/>
    </source>
</evidence>
<protein>
    <submittedName>
        <fullName evidence="1">Uncharacterized protein</fullName>
    </submittedName>
</protein>
<accession>A0ACC0CA32</accession>
<keyword evidence="2" id="KW-1185">Reference proteome</keyword>
<name>A0ACC0CA32_CATRO</name>
<organism evidence="1 2">
    <name type="scientific">Catharanthus roseus</name>
    <name type="common">Madagascar periwinkle</name>
    <name type="synonym">Vinca rosea</name>
    <dbReference type="NCBI Taxonomy" id="4058"/>
    <lineage>
        <taxon>Eukaryota</taxon>
        <taxon>Viridiplantae</taxon>
        <taxon>Streptophyta</taxon>
        <taxon>Embryophyta</taxon>
        <taxon>Tracheophyta</taxon>
        <taxon>Spermatophyta</taxon>
        <taxon>Magnoliopsida</taxon>
        <taxon>eudicotyledons</taxon>
        <taxon>Gunneridae</taxon>
        <taxon>Pentapetalae</taxon>
        <taxon>asterids</taxon>
        <taxon>lamiids</taxon>
        <taxon>Gentianales</taxon>
        <taxon>Apocynaceae</taxon>
        <taxon>Rauvolfioideae</taxon>
        <taxon>Vinceae</taxon>
        <taxon>Catharanthinae</taxon>
        <taxon>Catharanthus</taxon>
    </lineage>
</organism>
<dbReference type="Proteomes" id="UP001060085">
    <property type="component" value="Linkage Group LG01"/>
</dbReference>
<reference evidence="2" key="1">
    <citation type="journal article" date="2023" name="Nat. Plants">
        <title>Single-cell RNA sequencing provides a high-resolution roadmap for understanding the multicellular compartmentation of specialized metabolism.</title>
        <authorList>
            <person name="Sun S."/>
            <person name="Shen X."/>
            <person name="Li Y."/>
            <person name="Li Y."/>
            <person name="Wang S."/>
            <person name="Li R."/>
            <person name="Zhang H."/>
            <person name="Shen G."/>
            <person name="Guo B."/>
            <person name="Wei J."/>
            <person name="Xu J."/>
            <person name="St-Pierre B."/>
            <person name="Chen S."/>
            <person name="Sun C."/>
        </authorList>
    </citation>
    <scope>NUCLEOTIDE SEQUENCE [LARGE SCALE GENOMIC DNA]</scope>
</reference>
<gene>
    <name evidence="1" type="ORF">M9H77_03028</name>
</gene>
<sequence>MQSLLWLLGLERRVQRRCAVVSQPLFQIQGEEGTIGSMDPESTVVHSGFGRCTTYWGGLSISSDLGVVAYTCIAAQLMAEIQADPLAPFRAIWCTSFDCSQLPTHILVTYRDQLDFIPSDQFIWLHYYDRPLISSELWQQKSRSSVMR</sequence>